<dbReference type="InterPro" id="IPR030931">
    <property type="entry name" value="Group_II_RT_mat"/>
</dbReference>
<accession>A0A412X1Q3</accession>
<evidence type="ECO:0000259" key="2">
    <source>
        <dbReference type="PROSITE" id="PS50878"/>
    </source>
</evidence>
<comment type="similarity">
    <text evidence="1">Belongs to the bacterial reverse transcriptase family.</text>
</comment>
<dbReference type="RefSeq" id="WP_117867290.1">
    <property type="nucleotide sequence ID" value="NZ_QRZC01000051.1"/>
</dbReference>
<evidence type="ECO:0000313" key="3">
    <source>
        <dbReference type="EMBL" id="RGV34136.1"/>
    </source>
</evidence>
<dbReference type="InterPro" id="IPR000477">
    <property type="entry name" value="RT_dom"/>
</dbReference>
<dbReference type="Pfam" id="PF00078">
    <property type="entry name" value="RVT_1"/>
    <property type="match status" value="1"/>
</dbReference>
<comment type="caution">
    <text evidence="3">The sequence shown here is derived from an EMBL/GenBank/DDBJ whole genome shotgun (WGS) entry which is preliminary data.</text>
</comment>
<name>A0A412X1Q3_BACUN</name>
<dbReference type="EMBL" id="QRZC01000051">
    <property type="protein sequence ID" value="RGV34136.1"/>
    <property type="molecule type" value="Genomic_DNA"/>
</dbReference>
<dbReference type="NCBIfam" id="TIGR04416">
    <property type="entry name" value="group_II_RT_mat"/>
    <property type="match status" value="1"/>
</dbReference>
<dbReference type="PANTHER" id="PTHR34047">
    <property type="entry name" value="NUCLEAR INTRON MATURASE 1, MITOCHONDRIAL-RELATED"/>
    <property type="match status" value="1"/>
</dbReference>
<sequence length="560" mass="65527">MNEIRTSCAPTDQTISSWESIDWTKCELEVRKLQARIVKAQKEGRYGKVKALQWLLTHSFAAKALAVKRVTSNKGKNTSGVDKVLWSTPIAKANAITELKRRDYNPMPLKRVNIRKSNGKLRPLGIPTMKDRAMQALYLMALDPVAEITADNHSYGFRKERCTGDAIHQCYINLSKESSPQWILEGDIKGCFDHINHEWLLNNIPMDKVMLRKWLKSGFIFNKQLFPTEEGTPQGGIISPTLANMALNGLQTMLEAKFHRVDLYSPKRSYYPKVHFIRYADDFIITSISKEMLEQEIMPMVKEFLQARGLTLSEEKTKITHIDEGFDFLGFNIRKYKGKFLITPSKESQKKFQRKINEIVNSHKTIPQESLIRLLNPVITGWANYYQHVVSGKVFQKMDFHIYQKLLQWSLRRHPAKGKWWVAERYFHKHRGRSWVFAAPFDKDGRQELYPIKWLTDTKITRYAKLKCDANPYDPDWTEYFEKRETRLMLQSAKGRNTIVRIWKRQQRKCPYCGEPITRNTPWRVSEKVVHGKTERMLVHSYCGRNNVQPFNNEEYEPVS</sequence>
<reference evidence="3 4" key="1">
    <citation type="submission" date="2018-08" db="EMBL/GenBank/DDBJ databases">
        <title>A genome reference for cultivated species of the human gut microbiota.</title>
        <authorList>
            <person name="Zou Y."/>
            <person name="Xue W."/>
            <person name="Luo G."/>
        </authorList>
    </citation>
    <scope>NUCLEOTIDE SEQUENCE [LARGE SCALE GENOMIC DNA]</scope>
    <source>
        <strain evidence="3 4">AF14-42</strain>
    </source>
</reference>
<dbReference type="AlphaFoldDB" id="A0A412X1Q3"/>
<evidence type="ECO:0000256" key="1">
    <source>
        <dbReference type="ARBA" id="ARBA00034120"/>
    </source>
</evidence>
<dbReference type="Pfam" id="PF13655">
    <property type="entry name" value="RVT_N"/>
    <property type="match status" value="1"/>
</dbReference>
<dbReference type="PANTHER" id="PTHR34047:SF10">
    <property type="entry name" value="GROUP II INTRON-ASSOCIATED OPEN READING FRAME"/>
    <property type="match status" value="1"/>
</dbReference>
<dbReference type="EC" id="2.7.7.49" evidence="3"/>
<dbReference type="Pfam" id="PF08388">
    <property type="entry name" value="GIIM"/>
    <property type="match status" value="1"/>
</dbReference>
<dbReference type="Proteomes" id="UP000285343">
    <property type="component" value="Unassembled WGS sequence"/>
</dbReference>
<keyword evidence="3" id="KW-0695">RNA-directed DNA polymerase</keyword>
<dbReference type="Gene3D" id="3.30.70.270">
    <property type="match status" value="1"/>
</dbReference>
<dbReference type="InterPro" id="IPR043502">
    <property type="entry name" value="DNA/RNA_pol_sf"/>
</dbReference>
<dbReference type="GO" id="GO:0003964">
    <property type="term" value="F:RNA-directed DNA polymerase activity"/>
    <property type="evidence" value="ECO:0007669"/>
    <property type="project" value="UniProtKB-KW"/>
</dbReference>
<dbReference type="InterPro" id="IPR013597">
    <property type="entry name" value="Mat_intron_G2"/>
</dbReference>
<proteinExistence type="inferred from homology"/>
<protein>
    <submittedName>
        <fullName evidence="3">Group II intron reverse transcriptase/maturase</fullName>
        <ecNumber evidence="3">2.7.7.49</ecNumber>
    </submittedName>
</protein>
<dbReference type="InterPro" id="IPR043128">
    <property type="entry name" value="Rev_trsase/Diguanyl_cyclase"/>
</dbReference>
<dbReference type="PROSITE" id="PS50878">
    <property type="entry name" value="RT_POL"/>
    <property type="match status" value="1"/>
</dbReference>
<dbReference type="InterPro" id="IPR025960">
    <property type="entry name" value="RVT_N"/>
</dbReference>
<dbReference type="InterPro" id="IPR051083">
    <property type="entry name" value="GrpII_Intron_Splice-Mob/Def"/>
</dbReference>
<organism evidence="3 4">
    <name type="scientific">Bacteroides uniformis</name>
    <dbReference type="NCBI Taxonomy" id="820"/>
    <lineage>
        <taxon>Bacteria</taxon>
        <taxon>Pseudomonadati</taxon>
        <taxon>Bacteroidota</taxon>
        <taxon>Bacteroidia</taxon>
        <taxon>Bacteroidales</taxon>
        <taxon>Bacteroidaceae</taxon>
        <taxon>Bacteroides</taxon>
    </lineage>
</organism>
<gene>
    <name evidence="3" type="primary">ltrA</name>
    <name evidence="3" type="ORF">DWW14_23055</name>
</gene>
<feature type="domain" description="Reverse transcriptase" evidence="2">
    <location>
        <begin position="95"/>
        <end position="333"/>
    </location>
</feature>
<dbReference type="SUPFAM" id="SSF56672">
    <property type="entry name" value="DNA/RNA polymerases"/>
    <property type="match status" value="1"/>
</dbReference>
<keyword evidence="3" id="KW-0808">Transferase</keyword>
<keyword evidence="3" id="KW-0548">Nucleotidyltransferase</keyword>
<evidence type="ECO:0000313" key="4">
    <source>
        <dbReference type="Proteomes" id="UP000285343"/>
    </source>
</evidence>
<dbReference type="CDD" id="cd01651">
    <property type="entry name" value="RT_G2_intron"/>
    <property type="match status" value="1"/>
</dbReference>